<reference evidence="2" key="3">
    <citation type="submission" date="2023-12" db="EMBL/GenBank/DDBJ databases">
        <authorList>
            <person name="Sun Q."/>
            <person name="Inoue M."/>
        </authorList>
    </citation>
    <scope>NUCLEOTIDE SEQUENCE</scope>
    <source>
        <strain evidence="2">JCM 10667</strain>
    </source>
</reference>
<accession>A0A7W7IFN6</accession>
<dbReference type="EMBL" id="BAAAHD010000016">
    <property type="protein sequence ID" value="GAA0555834.1"/>
    <property type="molecule type" value="Genomic_DNA"/>
</dbReference>
<dbReference type="RefSeq" id="WP_184885887.1">
    <property type="nucleotide sequence ID" value="NZ_BAAAHD010000016.1"/>
</dbReference>
<dbReference type="Pfam" id="PF13560">
    <property type="entry name" value="HTH_31"/>
    <property type="match status" value="1"/>
</dbReference>
<dbReference type="Pfam" id="PF19054">
    <property type="entry name" value="DUF5753"/>
    <property type="match status" value="1"/>
</dbReference>
<organism evidence="3 4">
    <name type="scientific">Actinomadura livida</name>
    <dbReference type="NCBI Taxonomy" id="79909"/>
    <lineage>
        <taxon>Bacteria</taxon>
        <taxon>Bacillati</taxon>
        <taxon>Actinomycetota</taxon>
        <taxon>Actinomycetes</taxon>
        <taxon>Streptosporangiales</taxon>
        <taxon>Thermomonosporaceae</taxon>
        <taxon>Actinomadura</taxon>
    </lineage>
</organism>
<dbReference type="PROSITE" id="PS50943">
    <property type="entry name" value="HTH_CROC1"/>
    <property type="match status" value="1"/>
</dbReference>
<reference evidence="2 5" key="1">
    <citation type="journal article" date="2019" name="Int. J. Syst. Evol. Microbiol.">
        <title>The Global Catalogue of Microorganisms (GCM) 10K type strain sequencing project: providing services to taxonomists for standard genome sequencing and annotation.</title>
        <authorList>
            <consortium name="The Broad Institute Genomics Platform"/>
            <consortium name="The Broad Institute Genome Sequencing Center for Infectious Disease"/>
            <person name="Wu L."/>
            <person name="Ma J."/>
        </authorList>
    </citation>
    <scope>NUCLEOTIDE SEQUENCE [LARGE SCALE GENOMIC DNA]</scope>
    <source>
        <strain evidence="2 5">JCM 10667</strain>
    </source>
</reference>
<reference evidence="3 4" key="2">
    <citation type="submission" date="2020-08" db="EMBL/GenBank/DDBJ databases">
        <title>Sequencing the genomes of 1000 actinobacteria strains.</title>
        <authorList>
            <person name="Klenk H.-P."/>
        </authorList>
    </citation>
    <scope>NUCLEOTIDE SEQUENCE [LARGE SCALE GENOMIC DNA]</scope>
    <source>
        <strain evidence="3 4">DSM 44772</strain>
    </source>
</reference>
<dbReference type="InterPro" id="IPR001387">
    <property type="entry name" value="Cro/C1-type_HTH"/>
</dbReference>
<sequence>MAATPTARQRRLGKELHRLREDFDATAEEIANRLGWSQAKLSRIENARIGVRVSDVRLLLELYEVDEGRKGEILALAEAATRRGWWHRYQQVLPEQFAKFVALEAEASSALAYATYTVPGLLQDEEYARRTLESARAVTVDTQRDISTRVEVRMRRQELLLRKENPLKFDVIIDESVLLRTIGNRDVMRRQMLKLLSLAELPEITIRVLPLGVHREPIVGEAFILLKFRSTEDDAESAVAEDEEDVNFSDVVYIDNSWMTAAEFLDESLTERYHRSWEALRSVALSPDDSVQRIYQIERERWSP</sequence>
<evidence type="ECO:0000259" key="1">
    <source>
        <dbReference type="PROSITE" id="PS50943"/>
    </source>
</evidence>
<dbReference type="SUPFAM" id="SSF47413">
    <property type="entry name" value="lambda repressor-like DNA-binding domains"/>
    <property type="match status" value="1"/>
</dbReference>
<evidence type="ECO:0000313" key="3">
    <source>
        <dbReference type="EMBL" id="MBB4776146.1"/>
    </source>
</evidence>
<gene>
    <name evidence="3" type="ORF">F4557_004564</name>
    <name evidence="2" type="ORF">GCM10009546_17370</name>
</gene>
<evidence type="ECO:0000313" key="4">
    <source>
        <dbReference type="Proteomes" id="UP000549343"/>
    </source>
</evidence>
<dbReference type="AlphaFoldDB" id="A0A7W7IFN6"/>
<proteinExistence type="predicted"/>
<dbReference type="InterPro" id="IPR043917">
    <property type="entry name" value="DUF5753"/>
</dbReference>
<keyword evidence="5" id="KW-1185">Reference proteome</keyword>
<dbReference type="CDD" id="cd00093">
    <property type="entry name" value="HTH_XRE"/>
    <property type="match status" value="1"/>
</dbReference>
<feature type="domain" description="HTH cro/C1-type" evidence="1">
    <location>
        <begin position="16"/>
        <end position="70"/>
    </location>
</feature>
<dbReference type="Proteomes" id="UP001501427">
    <property type="component" value="Unassembled WGS sequence"/>
</dbReference>
<dbReference type="InterPro" id="IPR010982">
    <property type="entry name" value="Lambda_DNA-bd_dom_sf"/>
</dbReference>
<dbReference type="SMART" id="SM00530">
    <property type="entry name" value="HTH_XRE"/>
    <property type="match status" value="1"/>
</dbReference>
<dbReference type="EMBL" id="JACHMV010000001">
    <property type="protein sequence ID" value="MBB4776146.1"/>
    <property type="molecule type" value="Genomic_DNA"/>
</dbReference>
<dbReference type="GO" id="GO:0003677">
    <property type="term" value="F:DNA binding"/>
    <property type="evidence" value="ECO:0007669"/>
    <property type="project" value="InterPro"/>
</dbReference>
<dbReference type="Gene3D" id="1.10.260.40">
    <property type="entry name" value="lambda repressor-like DNA-binding domains"/>
    <property type="match status" value="1"/>
</dbReference>
<protein>
    <submittedName>
        <fullName evidence="2">Helix-turn-helix transcriptional regulator</fullName>
    </submittedName>
    <submittedName>
        <fullName evidence="3">Transcriptional regulator with XRE-family HTH domain</fullName>
    </submittedName>
</protein>
<dbReference type="Proteomes" id="UP000549343">
    <property type="component" value="Unassembled WGS sequence"/>
</dbReference>
<comment type="caution">
    <text evidence="3">The sequence shown here is derived from an EMBL/GenBank/DDBJ whole genome shotgun (WGS) entry which is preliminary data.</text>
</comment>
<evidence type="ECO:0000313" key="2">
    <source>
        <dbReference type="EMBL" id="GAA0555834.1"/>
    </source>
</evidence>
<evidence type="ECO:0000313" key="5">
    <source>
        <dbReference type="Proteomes" id="UP001501427"/>
    </source>
</evidence>
<name>A0A7W7IFN6_9ACTN</name>